<evidence type="ECO:0008006" key="2">
    <source>
        <dbReference type="Google" id="ProtNLM"/>
    </source>
</evidence>
<dbReference type="AlphaFoldDB" id="M8C6D5"/>
<name>M8C6D5_AEGTA</name>
<protein>
    <recommendedName>
        <fullName evidence="2">Protein kinase domain-containing protein</fullName>
    </recommendedName>
</protein>
<sequence>MTLAWCPCWHAVGSSGPSRRLAGKHIRALMGRGHGPAKPNEASIPEGGEPKLGMDKGFSFCKHFFGKYELGEEASCIHFGYTYAAKAKKGEHKGQDVAVKVIPKAKLHTLHFYTSFSTRDWVSGMSV</sequence>
<evidence type="ECO:0000313" key="1">
    <source>
        <dbReference type="EnsemblPlants" id="EMT32885"/>
    </source>
</evidence>
<proteinExistence type="predicted"/>
<reference evidence="1" key="1">
    <citation type="submission" date="2015-06" db="UniProtKB">
        <authorList>
            <consortium name="EnsemblPlants"/>
        </authorList>
    </citation>
    <scope>IDENTIFICATION</scope>
</reference>
<organism evidence="1">
    <name type="scientific">Aegilops tauschii</name>
    <name type="common">Tausch's goatgrass</name>
    <name type="synonym">Aegilops squarrosa</name>
    <dbReference type="NCBI Taxonomy" id="37682"/>
    <lineage>
        <taxon>Eukaryota</taxon>
        <taxon>Viridiplantae</taxon>
        <taxon>Streptophyta</taxon>
        <taxon>Embryophyta</taxon>
        <taxon>Tracheophyta</taxon>
        <taxon>Spermatophyta</taxon>
        <taxon>Magnoliopsida</taxon>
        <taxon>Liliopsida</taxon>
        <taxon>Poales</taxon>
        <taxon>Poaceae</taxon>
        <taxon>BOP clade</taxon>
        <taxon>Pooideae</taxon>
        <taxon>Triticodae</taxon>
        <taxon>Triticeae</taxon>
        <taxon>Triticinae</taxon>
        <taxon>Aegilops</taxon>
    </lineage>
</organism>
<accession>M8C6D5</accession>
<dbReference type="ExpressionAtlas" id="M8C6D5">
    <property type="expression patterns" value="baseline"/>
</dbReference>
<dbReference type="EnsemblPlants" id="EMT32885">
    <property type="protein sequence ID" value="EMT32885"/>
    <property type="gene ID" value="F775_33150"/>
</dbReference>